<comment type="caution">
    <text evidence="4">The sequence shown here is derived from an EMBL/GenBank/DDBJ whole genome shotgun (WGS) entry which is preliminary data.</text>
</comment>
<dbReference type="SUPFAM" id="SSF55729">
    <property type="entry name" value="Acyl-CoA N-acyltransferases (Nat)"/>
    <property type="match status" value="1"/>
</dbReference>
<name>A0ABV3HWR7_9ACTN</name>
<dbReference type="EMBL" id="JBFAQK010000026">
    <property type="protein sequence ID" value="MEV4682977.1"/>
    <property type="molecule type" value="Genomic_DNA"/>
</dbReference>
<dbReference type="Gene3D" id="3.40.630.30">
    <property type="match status" value="1"/>
</dbReference>
<dbReference type="Proteomes" id="UP001552521">
    <property type="component" value="Unassembled WGS sequence"/>
</dbReference>
<dbReference type="InterPro" id="IPR000182">
    <property type="entry name" value="GNAT_dom"/>
</dbReference>
<protein>
    <submittedName>
        <fullName evidence="4">GNAT family N-acetyltransferase</fullName>
    </submittedName>
</protein>
<sequence>MDSGAMGSGTRADVPVPARKASAHAAGWMLRPAVAADVEVIAELRATVMRADLERLGRYDEHRVRQRLRDSFSTQHTSVVMIDGELAGCVTVRPAEGRQWLEHFYLAPRHQGRGLGSAVLRTLLEGTDAQRMTVALNVLQGSAARRLYERHGFVVEAQDPIDVFMVRPPGARTTPHAAT</sequence>
<evidence type="ECO:0000313" key="5">
    <source>
        <dbReference type="Proteomes" id="UP001552521"/>
    </source>
</evidence>
<dbReference type="CDD" id="cd04301">
    <property type="entry name" value="NAT_SF"/>
    <property type="match status" value="1"/>
</dbReference>
<dbReference type="InterPro" id="IPR016181">
    <property type="entry name" value="Acyl_CoA_acyltransferase"/>
</dbReference>
<evidence type="ECO:0000259" key="3">
    <source>
        <dbReference type="PROSITE" id="PS51186"/>
    </source>
</evidence>
<evidence type="ECO:0000256" key="2">
    <source>
        <dbReference type="ARBA" id="ARBA00023315"/>
    </source>
</evidence>
<keyword evidence="2" id="KW-0012">Acyltransferase</keyword>
<reference evidence="4 5" key="1">
    <citation type="submission" date="2024-06" db="EMBL/GenBank/DDBJ databases">
        <title>The Natural Products Discovery Center: Release of the First 8490 Sequenced Strains for Exploring Actinobacteria Biosynthetic Diversity.</title>
        <authorList>
            <person name="Kalkreuter E."/>
            <person name="Kautsar S.A."/>
            <person name="Yang D."/>
            <person name="Bader C.D."/>
            <person name="Teijaro C.N."/>
            <person name="Fluegel L."/>
            <person name="Davis C.M."/>
            <person name="Simpson J.R."/>
            <person name="Lauterbach L."/>
            <person name="Steele A.D."/>
            <person name="Gui C."/>
            <person name="Meng S."/>
            <person name="Li G."/>
            <person name="Viehrig K."/>
            <person name="Ye F."/>
            <person name="Su P."/>
            <person name="Kiefer A.F."/>
            <person name="Nichols A."/>
            <person name="Cepeda A.J."/>
            <person name="Yan W."/>
            <person name="Fan B."/>
            <person name="Jiang Y."/>
            <person name="Adhikari A."/>
            <person name="Zheng C.-J."/>
            <person name="Schuster L."/>
            <person name="Cowan T.M."/>
            <person name="Smanski M.J."/>
            <person name="Chevrette M.G."/>
            <person name="De Carvalho L.P.S."/>
            <person name="Shen B."/>
        </authorList>
    </citation>
    <scope>NUCLEOTIDE SEQUENCE [LARGE SCALE GENOMIC DNA]</scope>
    <source>
        <strain evidence="4 5">NPDC049344</strain>
    </source>
</reference>
<gene>
    <name evidence="4" type="ORF">AB0K36_19565</name>
</gene>
<dbReference type="PANTHER" id="PTHR43877">
    <property type="entry name" value="AMINOALKYLPHOSPHONATE N-ACETYLTRANSFERASE-RELATED-RELATED"/>
    <property type="match status" value="1"/>
</dbReference>
<organism evidence="4 5">
    <name type="scientific">Streptomyces kurssanovii</name>
    <dbReference type="NCBI Taxonomy" id="67312"/>
    <lineage>
        <taxon>Bacteria</taxon>
        <taxon>Bacillati</taxon>
        <taxon>Actinomycetota</taxon>
        <taxon>Actinomycetes</taxon>
        <taxon>Kitasatosporales</taxon>
        <taxon>Streptomycetaceae</taxon>
        <taxon>Streptomyces</taxon>
    </lineage>
</organism>
<evidence type="ECO:0000256" key="1">
    <source>
        <dbReference type="ARBA" id="ARBA00022679"/>
    </source>
</evidence>
<feature type="domain" description="N-acetyltransferase" evidence="3">
    <location>
        <begin position="28"/>
        <end position="170"/>
    </location>
</feature>
<evidence type="ECO:0000313" key="4">
    <source>
        <dbReference type="EMBL" id="MEV4682977.1"/>
    </source>
</evidence>
<accession>A0ABV3HWR7</accession>
<proteinExistence type="predicted"/>
<dbReference type="Pfam" id="PF13508">
    <property type="entry name" value="Acetyltransf_7"/>
    <property type="match status" value="1"/>
</dbReference>
<dbReference type="PROSITE" id="PS51186">
    <property type="entry name" value="GNAT"/>
    <property type="match status" value="1"/>
</dbReference>
<dbReference type="RefSeq" id="WP_364595750.1">
    <property type="nucleotide sequence ID" value="NZ_JBFAQK010000026.1"/>
</dbReference>
<keyword evidence="5" id="KW-1185">Reference proteome</keyword>
<keyword evidence="1" id="KW-0808">Transferase</keyword>
<dbReference type="InterPro" id="IPR050832">
    <property type="entry name" value="Bact_Acetyltransf"/>
</dbReference>